<keyword evidence="3" id="KW-0677">Repeat</keyword>
<evidence type="ECO:0000256" key="5">
    <source>
        <dbReference type="ARBA" id="ARBA00023125"/>
    </source>
</evidence>
<name>A0A1G2FZF5_9BACT</name>
<keyword evidence="6 7" id="KW-0804">Transcription</keyword>
<dbReference type="GO" id="GO:0000976">
    <property type="term" value="F:transcription cis-regulatory region binding"/>
    <property type="evidence" value="ECO:0007669"/>
    <property type="project" value="TreeGrafter"/>
</dbReference>
<dbReference type="PANTHER" id="PTHR34701">
    <property type="entry name" value="TRANSCRIPTIONAL REGULATOR MRAZ"/>
    <property type="match status" value="1"/>
</dbReference>
<keyword evidence="9" id="KW-0131">Cell cycle</keyword>
<dbReference type="NCBIfam" id="TIGR00242">
    <property type="entry name" value="division/cell wall cluster transcriptional repressor MraZ"/>
    <property type="match status" value="1"/>
</dbReference>
<comment type="caution">
    <text evidence="9">The sequence shown here is derived from an EMBL/GenBank/DDBJ whole genome shotgun (WGS) entry which is preliminary data.</text>
</comment>
<dbReference type="EMBL" id="MHNI01000012">
    <property type="protein sequence ID" value="OGZ42980.1"/>
    <property type="molecule type" value="Genomic_DNA"/>
</dbReference>
<dbReference type="PROSITE" id="PS51740">
    <property type="entry name" value="SPOVT_ABRB"/>
    <property type="match status" value="2"/>
</dbReference>
<keyword evidence="2 7" id="KW-0963">Cytoplasm</keyword>
<evidence type="ECO:0000256" key="1">
    <source>
        <dbReference type="ARBA" id="ARBA00013860"/>
    </source>
</evidence>
<dbReference type="Gene3D" id="3.40.1550.20">
    <property type="entry name" value="Transcriptional regulator MraZ domain"/>
    <property type="match status" value="1"/>
</dbReference>
<dbReference type="GO" id="GO:0005737">
    <property type="term" value="C:cytoplasm"/>
    <property type="evidence" value="ECO:0007669"/>
    <property type="project" value="UniProtKB-UniRule"/>
</dbReference>
<dbReference type="InterPro" id="IPR007159">
    <property type="entry name" value="SpoVT-AbrB_dom"/>
</dbReference>
<dbReference type="AlphaFoldDB" id="A0A1G2FZF5"/>
<dbReference type="InterPro" id="IPR037914">
    <property type="entry name" value="SpoVT-AbrB_sf"/>
</dbReference>
<dbReference type="Proteomes" id="UP000176700">
    <property type="component" value="Unassembled WGS sequence"/>
</dbReference>
<dbReference type="PANTHER" id="PTHR34701:SF1">
    <property type="entry name" value="TRANSCRIPTIONAL REGULATOR MRAZ"/>
    <property type="match status" value="1"/>
</dbReference>
<comment type="subunit">
    <text evidence="7">Forms oligomers.</text>
</comment>
<evidence type="ECO:0000259" key="8">
    <source>
        <dbReference type="PROSITE" id="PS51740"/>
    </source>
</evidence>
<gene>
    <name evidence="7" type="primary">mraZ</name>
    <name evidence="9" type="ORF">A2W41_02610</name>
</gene>
<evidence type="ECO:0000256" key="6">
    <source>
        <dbReference type="ARBA" id="ARBA00023163"/>
    </source>
</evidence>
<evidence type="ECO:0000256" key="3">
    <source>
        <dbReference type="ARBA" id="ARBA00022737"/>
    </source>
</evidence>
<dbReference type="HAMAP" id="MF_01008">
    <property type="entry name" value="MraZ"/>
    <property type="match status" value="1"/>
</dbReference>
<protein>
    <recommendedName>
        <fullName evidence="1 7">Transcriptional regulator MraZ</fullName>
    </recommendedName>
</protein>
<evidence type="ECO:0000313" key="10">
    <source>
        <dbReference type="Proteomes" id="UP000176700"/>
    </source>
</evidence>
<evidence type="ECO:0000313" key="9">
    <source>
        <dbReference type="EMBL" id="OGZ42980.1"/>
    </source>
</evidence>
<dbReference type="GO" id="GO:0003700">
    <property type="term" value="F:DNA-binding transcription factor activity"/>
    <property type="evidence" value="ECO:0007669"/>
    <property type="project" value="UniProtKB-UniRule"/>
</dbReference>
<accession>A0A1G2FZF5</accession>
<dbReference type="InterPro" id="IPR035642">
    <property type="entry name" value="MraZ_N"/>
</dbReference>
<dbReference type="CDD" id="cd16321">
    <property type="entry name" value="MraZ_C"/>
    <property type="match status" value="1"/>
</dbReference>
<dbReference type="InterPro" id="IPR020603">
    <property type="entry name" value="MraZ_dom"/>
</dbReference>
<keyword evidence="5 7" id="KW-0238">DNA-binding</keyword>
<dbReference type="InterPro" id="IPR035644">
    <property type="entry name" value="MraZ_C"/>
</dbReference>
<dbReference type="SUPFAM" id="SSF89447">
    <property type="entry name" value="AbrB/MazE/MraZ-like"/>
    <property type="match status" value="1"/>
</dbReference>
<dbReference type="GO" id="GO:2000143">
    <property type="term" value="P:negative regulation of DNA-templated transcription initiation"/>
    <property type="evidence" value="ECO:0007669"/>
    <property type="project" value="TreeGrafter"/>
</dbReference>
<keyword evidence="9" id="KW-0132">Cell division</keyword>
<organism evidence="9 10">
    <name type="scientific">Candidatus Ryanbacteria bacterium RIFCSPHIGHO2_01_45_13</name>
    <dbReference type="NCBI Taxonomy" id="1802112"/>
    <lineage>
        <taxon>Bacteria</taxon>
        <taxon>Candidatus Ryaniibacteriota</taxon>
    </lineage>
</organism>
<feature type="domain" description="SpoVT-AbrB" evidence="8">
    <location>
        <begin position="5"/>
        <end position="47"/>
    </location>
</feature>
<evidence type="ECO:0000256" key="4">
    <source>
        <dbReference type="ARBA" id="ARBA00023015"/>
    </source>
</evidence>
<evidence type="ECO:0000256" key="2">
    <source>
        <dbReference type="ARBA" id="ARBA00022490"/>
    </source>
</evidence>
<dbReference type="Pfam" id="PF02381">
    <property type="entry name" value="MraZ"/>
    <property type="match status" value="2"/>
</dbReference>
<evidence type="ECO:0000256" key="7">
    <source>
        <dbReference type="HAMAP-Rule" id="MF_01008"/>
    </source>
</evidence>
<dbReference type="CDD" id="cd16320">
    <property type="entry name" value="MraZ_N"/>
    <property type="match status" value="1"/>
</dbReference>
<proteinExistence type="inferred from homology"/>
<keyword evidence="4 7" id="KW-0805">Transcription regulation</keyword>
<sequence length="144" mass="16604">MLIGEYKHSIDKKRRVSIPAKMRKVLGDRIIITRGLDQCLFIYSIEEWQAIAQKLSHLSIGQPKIRQFVRIMLSGAGESEIDSLGRILIPEHLKNYASLNKKVVITGVYTRAEIWDEEKWNQYNSTSEKRADELAEELGQQGLY</sequence>
<dbReference type="InterPro" id="IPR003444">
    <property type="entry name" value="MraZ"/>
</dbReference>
<reference evidence="9 10" key="1">
    <citation type="journal article" date="2016" name="Nat. Commun.">
        <title>Thousands of microbial genomes shed light on interconnected biogeochemical processes in an aquifer system.</title>
        <authorList>
            <person name="Anantharaman K."/>
            <person name="Brown C.T."/>
            <person name="Hug L.A."/>
            <person name="Sharon I."/>
            <person name="Castelle C.J."/>
            <person name="Probst A.J."/>
            <person name="Thomas B.C."/>
            <person name="Singh A."/>
            <person name="Wilkins M.J."/>
            <person name="Karaoz U."/>
            <person name="Brodie E.L."/>
            <person name="Williams K.H."/>
            <person name="Hubbard S.S."/>
            <person name="Banfield J.F."/>
        </authorList>
    </citation>
    <scope>NUCLEOTIDE SEQUENCE [LARGE SCALE GENOMIC DNA]</scope>
</reference>
<dbReference type="GO" id="GO:0051301">
    <property type="term" value="P:cell division"/>
    <property type="evidence" value="ECO:0007669"/>
    <property type="project" value="UniProtKB-KW"/>
</dbReference>
<comment type="similarity">
    <text evidence="7">Belongs to the MraZ family.</text>
</comment>
<dbReference type="InterPro" id="IPR038619">
    <property type="entry name" value="MraZ_sf"/>
</dbReference>
<comment type="subcellular location">
    <subcellularLocation>
        <location evidence="7">Cytoplasm</location>
        <location evidence="7">Nucleoid</location>
    </subcellularLocation>
</comment>
<dbReference type="GO" id="GO:0009295">
    <property type="term" value="C:nucleoid"/>
    <property type="evidence" value="ECO:0007669"/>
    <property type="project" value="UniProtKB-SubCell"/>
</dbReference>
<feature type="domain" description="SpoVT-AbrB" evidence="8">
    <location>
        <begin position="76"/>
        <end position="119"/>
    </location>
</feature>